<evidence type="ECO:0008006" key="3">
    <source>
        <dbReference type="Google" id="ProtNLM"/>
    </source>
</evidence>
<organism evidence="1 2">
    <name type="scientific">Ganoderma sinense ZZ0214-1</name>
    <dbReference type="NCBI Taxonomy" id="1077348"/>
    <lineage>
        <taxon>Eukaryota</taxon>
        <taxon>Fungi</taxon>
        <taxon>Dikarya</taxon>
        <taxon>Basidiomycota</taxon>
        <taxon>Agaricomycotina</taxon>
        <taxon>Agaricomycetes</taxon>
        <taxon>Polyporales</taxon>
        <taxon>Polyporaceae</taxon>
        <taxon>Ganoderma</taxon>
    </lineage>
</organism>
<accession>A0A2G8SGG6</accession>
<reference evidence="1 2" key="1">
    <citation type="journal article" date="2015" name="Sci. Rep.">
        <title>Chromosome-level genome map provides insights into diverse defense mechanisms in the medicinal fungus Ganoderma sinense.</title>
        <authorList>
            <person name="Zhu Y."/>
            <person name="Xu J."/>
            <person name="Sun C."/>
            <person name="Zhou S."/>
            <person name="Xu H."/>
            <person name="Nelson D.R."/>
            <person name="Qian J."/>
            <person name="Song J."/>
            <person name="Luo H."/>
            <person name="Xiang L."/>
            <person name="Li Y."/>
            <person name="Xu Z."/>
            <person name="Ji A."/>
            <person name="Wang L."/>
            <person name="Lu S."/>
            <person name="Hayward A."/>
            <person name="Sun W."/>
            <person name="Li X."/>
            <person name="Schwartz D.C."/>
            <person name="Wang Y."/>
            <person name="Chen S."/>
        </authorList>
    </citation>
    <scope>NUCLEOTIDE SEQUENCE [LARGE SCALE GENOMIC DNA]</scope>
    <source>
        <strain evidence="1 2">ZZ0214-1</strain>
    </source>
</reference>
<evidence type="ECO:0000313" key="1">
    <source>
        <dbReference type="EMBL" id="PIL32870.1"/>
    </source>
</evidence>
<dbReference type="Proteomes" id="UP000230002">
    <property type="component" value="Unassembled WGS sequence"/>
</dbReference>
<protein>
    <recommendedName>
        <fullName evidence="3">F-box domain-containing protein</fullName>
    </recommendedName>
</protein>
<evidence type="ECO:0000313" key="2">
    <source>
        <dbReference type="Proteomes" id="UP000230002"/>
    </source>
</evidence>
<keyword evidence="2" id="KW-1185">Reference proteome</keyword>
<dbReference type="EMBL" id="AYKW01000009">
    <property type="protein sequence ID" value="PIL32870.1"/>
    <property type="molecule type" value="Genomic_DNA"/>
</dbReference>
<proteinExistence type="predicted"/>
<dbReference type="OrthoDB" id="2751407at2759"/>
<name>A0A2G8SGG6_9APHY</name>
<sequence length="485" mass="52965">MASQGLPFDVLLLVMEASPLPTAARMSQTCHTLRESGARFLLDRGVSLASGDSIISFVQFMCVDPDNRFEHLRSLELACGKIPPPAVDALLTLISHSSLAIDSLTLQDADAMLKSTLVTTPSPPGAIHGGQPDQLPLIDAFTGLTTIRHLAIRGHCGLHAWRVVKSILSPLKTVSIDFAPLGRGLRVDDLLRRNPILTLASHAATLEEISGKHFAMLPEEDPLGMVPEEHLVHTVYPAVRTITATLSFILPPRTLQLIAAFPNLTRLSLTPPVHSSDSGVSSRIERAMARRHWQRQQQENCIPRQTWAHLEELEGSLTDILALGLLGCHVPMVRLTGALSEPAEYEHVKIVLGDTRPTGLAITVARVSLFGDMMRPVLSDPSAQQLREMEVELVLPPSDRDLNIEPVLNDVAATLALLPLRRVALKLNYDMFGARENSCQYANSSHVDRDAKRRVDAAATLALFREAIPSLVTDVVVKSSRDRAT</sequence>
<comment type="caution">
    <text evidence="1">The sequence shown here is derived from an EMBL/GenBank/DDBJ whole genome shotgun (WGS) entry which is preliminary data.</text>
</comment>
<gene>
    <name evidence="1" type="ORF">GSI_04988</name>
</gene>
<dbReference type="AlphaFoldDB" id="A0A2G8SGG6"/>